<feature type="compositionally biased region" description="Low complexity" evidence="1">
    <location>
        <begin position="1"/>
        <end position="17"/>
    </location>
</feature>
<evidence type="ECO:0000256" key="1">
    <source>
        <dbReference type="SAM" id="MobiDB-lite"/>
    </source>
</evidence>
<feature type="region of interest" description="Disordered" evidence="1">
    <location>
        <begin position="1"/>
        <end position="43"/>
    </location>
</feature>
<dbReference type="Proteomes" id="UP000807504">
    <property type="component" value="Unassembled WGS sequence"/>
</dbReference>
<evidence type="ECO:0000313" key="2">
    <source>
        <dbReference type="EMBL" id="KAF8778066.1"/>
    </source>
</evidence>
<protein>
    <submittedName>
        <fullName evidence="2">Uncharacterized protein</fullName>
    </submittedName>
</protein>
<evidence type="ECO:0000313" key="3">
    <source>
        <dbReference type="Proteomes" id="UP000807504"/>
    </source>
</evidence>
<keyword evidence="3" id="KW-1185">Reference proteome</keyword>
<sequence length="93" mass="10119">MSPSRAEVPVASSSSSSSEHKMIPRGGRPRVTGCLLSSGGHEGDVEMSTRPHFIHPYSLTVLSRLSFQMLVDLPLGYWSSLTLCLFAGNKDRI</sequence>
<accession>A0A8T0EUM0</accession>
<name>A0A8T0EUM0_ARGBR</name>
<proteinExistence type="predicted"/>
<reference evidence="2" key="2">
    <citation type="submission" date="2020-06" db="EMBL/GenBank/DDBJ databases">
        <authorList>
            <person name="Sheffer M."/>
        </authorList>
    </citation>
    <scope>NUCLEOTIDE SEQUENCE</scope>
</reference>
<dbReference type="AlphaFoldDB" id="A0A8T0EUM0"/>
<dbReference type="EMBL" id="JABXBU010002072">
    <property type="protein sequence ID" value="KAF8778066.1"/>
    <property type="molecule type" value="Genomic_DNA"/>
</dbReference>
<reference evidence="2" key="1">
    <citation type="journal article" date="2020" name="bioRxiv">
        <title>Chromosome-level reference genome of the European wasp spider Argiope bruennichi: a resource for studies on range expansion and evolutionary adaptation.</title>
        <authorList>
            <person name="Sheffer M.M."/>
            <person name="Hoppe A."/>
            <person name="Krehenwinkel H."/>
            <person name="Uhl G."/>
            <person name="Kuss A.W."/>
            <person name="Jensen L."/>
            <person name="Jensen C."/>
            <person name="Gillespie R.G."/>
            <person name="Hoff K.J."/>
            <person name="Prost S."/>
        </authorList>
    </citation>
    <scope>NUCLEOTIDE SEQUENCE</scope>
</reference>
<gene>
    <name evidence="2" type="ORF">HNY73_014832</name>
</gene>
<comment type="caution">
    <text evidence="2">The sequence shown here is derived from an EMBL/GenBank/DDBJ whole genome shotgun (WGS) entry which is preliminary data.</text>
</comment>
<organism evidence="2 3">
    <name type="scientific">Argiope bruennichi</name>
    <name type="common">Wasp spider</name>
    <name type="synonym">Aranea bruennichi</name>
    <dbReference type="NCBI Taxonomy" id="94029"/>
    <lineage>
        <taxon>Eukaryota</taxon>
        <taxon>Metazoa</taxon>
        <taxon>Ecdysozoa</taxon>
        <taxon>Arthropoda</taxon>
        <taxon>Chelicerata</taxon>
        <taxon>Arachnida</taxon>
        <taxon>Araneae</taxon>
        <taxon>Araneomorphae</taxon>
        <taxon>Entelegynae</taxon>
        <taxon>Araneoidea</taxon>
        <taxon>Araneidae</taxon>
        <taxon>Argiope</taxon>
    </lineage>
</organism>